<feature type="region of interest" description="Disordered" evidence="1">
    <location>
        <begin position="426"/>
        <end position="451"/>
    </location>
</feature>
<evidence type="ECO:0000256" key="1">
    <source>
        <dbReference type="SAM" id="MobiDB-lite"/>
    </source>
</evidence>
<feature type="compositionally biased region" description="Basic and acidic residues" evidence="1">
    <location>
        <begin position="204"/>
        <end position="218"/>
    </location>
</feature>
<feature type="compositionally biased region" description="Pro residues" evidence="1">
    <location>
        <begin position="434"/>
        <end position="447"/>
    </location>
</feature>
<reference evidence="2" key="1">
    <citation type="journal article" date="2022" name="Int. J. Mol. Sci.">
        <title>Draft Genome of Tanacetum Coccineum: Genomic Comparison of Closely Related Tanacetum-Family Plants.</title>
        <authorList>
            <person name="Yamashiro T."/>
            <person name="Shiraishi A."/>
            <person name="Nakayama K."/>
            <person name="Satake H."/>
        </authorList>
    </citation>
    <scope>NUCLEOTIDE SEQUENCE</scope>
</reference>
<dbReference type="EMBL" id="BQNB010015070">
    <property type="protein sequence ID" value="GJT35679.1"/>
    <property type="molecule type" value="Genomic_DNA"/>
</dbReference>
<evidence type="ECO:0000313" key="2">
    <source>
        <dbReference type="EMBL" id="GJT35679.1"/>
    </source>
</evidence>
<accession>A0ABQ5DFV2</accession>
<feature type="region of interest" description="Disordered" evidence="1">
    <location>
        <begin position="129"/>
        <end position="162"/>
    </location>
</feature>
<protein>
    <submittedName>
        <fullName evidence="2">Uncharacterized protein</fullName>
    </submittedName>
</protein>
<feature type="compositionally biased region" description="Polar residues" evidence="1">
    <location>
        <begin position="137"/>
        <end position="147"/>
    </location>
</feature>
<feature type="region of interest" description="Disordered" evidence="1">
    <location>
        <begin position="1"/>
        <end position="23"/>
    </location>
</feature>
<comment type="caution">
    <text evidence="2">The sequence shown here is derived from an EMBL/GenBank/DDBJ whole genome shotgun (WGS) entry which is preliminary data.</text>
</comment>
<organism evidence="2 3">
    <name type="scientific">Tanacetum coccineum</name>
    <dbReference type="NCBI Taxonomy" id="301880"/>
    <lineage>
        <taxon>Eukaryota</taxon>
        <taxon>Viridiplantae</taxon>
        <taxon>Streptophyta</taxon>
        <taxon>Embryophyta</taxon>
        <taxon>Tracheophyta</taxon>
        <taxon>Spermatophyta</taxon>
        <taxon>Magnoliopsida</taxon>
        <taxon>eudicotyledons</taxon>
        <taxon>Gunneridae</taxon>
        <taxon>Pentapetalae</taxon>
        <taxon>asterids</taxon>
        <taxon>campanulids</taxon>
        <taxon>Asterales</taxon>
        <taxon>Asteraceae</taxon>
        <taxon>Asteroideae</taxon>
        <taxon>Anthemideae</taxon>
        <taxon>Anthemidinae</taxon>
        <taxon>Tanacetum</taxon>
    </lineage>
</organism>
<feature type="compositionally biased region" description="Acidic residues" evidence="1">
    <location>
        <begin position="237"/>
        <end position="256"/>
    </location>
</feature>
<reference evidence="2" key="2">
    <citation type="submission" date="2022-01" db="EMBL/GenBank/DDBJ databases">
        <authorList>
            <person name="Yamashiro T."/>
            <person name="Shiraishi A."/>
            <person name="Satake H."/>
            <person name="Nakayama K."/>
        </authorList>
    </citation>
    <scope>NUCLEOTIDE SEQUENCE</scope>
</reference>
<keyword evidence="3" id="KW-1185">Reference proteome</keyword>
<dbReference type="Proteomes" id="UP001151760">
    <property type="component" value="Unassembled WGS sequence"/>
</dbReference>
<feature type="compositionally biased region" description="Acidic residues" evidence="1">
    <location>
        <begin position="264"/>
        <end position="289"/>
    </location>
</feature>
<feature type="region of interest" description="Disordered" evidence="1">
    <location>
        <begin position="57"/>
        <end position="102"/>
    </location>
</feature>
<feature type="compositionally biased region" description="Acidic residues" evidence="1">
    <location>
        <begin position="299"/>
        <end position="326"/>
    </location>
</feature>
<proteinExistence type="predicted"/>
<name>A0ABQ5DFV2_9ASTR</name>
<evidence type="ECO:0000313" key="3">
    <source>
        <dbReference type="Proteomes" id="UP001151760"/>
    </source>
</evidence>
<gene>
    <name evidence="2" type="ORF">Tco_0926098</name>
</gene>
<feature type="region of interest" description="Disordered" evidence="1">
    <location>
        <begin position="178"/>
        <end position="366"/>
    </location>
</feature>
<sequence length="468" mass="51992">MGPPPATPGSEKSMSFQKSILGPRPKHIIVNKVKIPVASDNEVKQFYKPLSKPRVGFSKLNFRSKTPPPRRVNNNYSRPKTPQPKRHVGRQNQPHGFPDDMINQDIKDSNAYKTYYDFATGKVPPMKARKYKKVASPQENCLLSKKQNLSRRKKAPAKGDRSKGIEILSDVALSEATQLKEATKRSKKDFHISQASGSGDGTDLESRVPDEQQRKTSGTDEGTGTKLGVPDVSTYESESENESWGDSKDDNDDDSDDNSKGDDDKADSDDDDGNFDADDNERTDSDDDDKNPSFTLKDYDEEEHDEEYESDDDYENMFEEEDDDDLYKDVNAKSLGTENEKERQGDEEMTDVDQNKTDDSKQSSSVSSDFACKFLILENVPPSIDEVTSMMHVKSRQEESSTQAPSLFTIPVTAIPETATAHASTVSPTISMITPPPQLTTPSPAPSTVPTTTSIPALLDFSSLFRFD</sequence>